<comment type="caution">
    <text evidence="1">The sequence shown here is derived from an EMBL/GenBank/DDBJ whole genome shotgun (WGS) entry which is preliminary data.</text>
</comment>
<keyword evidence="2" id="KW-1185">Reference proteome</keyword>
<dbReference type="Proteomes" id="UP000741013">
    <property type="component" value="Unassembled WGS sequence"/>
</dbReference>
<protein>
    <recommendedName>
        <fullName evidence="3">DUF4145 domain-containing protein</fullName>
    </recommendedName>
</protein>
<evidence type="ECO:0008006" key="3">
    <source>
        <dbReference type="Google" id="ProtNLM"/>
    </source>
</evidence>
<dbReference type="EMBL" id="JAGGMS010000001">
    <property type="protein sequence ID" value="MBP2183442.1"/>
    <property type="molecule type" value="Genomic_DNA"/>
</dbReference>
<gene>
    <name evidence="1" type="ORF">JOM49_004968</name>
</gene>
<sequence>MDDSTAERLARVIVDMEGPYERKGYQLEQLLKRAGWADPPEYDGSPRIAWLAENLIDRRDEHGDIERLLCRVCDPVEYDDGMVSADEFRAVVNDKLAVEQLVISYIGGRAVLGELSSDSGKPIFSVPADLDNRLRRLITDSIAVDLLMSRVRETVLCEESGAHTMAIIGIGSFVEGLLYSLLIERDEEIRAKGFLGRDGKYQRPDRASLALLIDVAHEKEWIQLDAKDFMQNVRHFRNFVHPRAELAQQPRFDRDSVALCWAPVHNLLNDIEERIGR</sequence>
<reference evidence="1 2" key="1">
    <citation type="submission" date="2021-03" db="EMBL/GenBank/DDBJ databases">
        <title>Sequencing the genomes of 1000 actinobacteria strains.</title>
        <authorList>
            <person name="Klenk H.-P."/>
        </authorList>
    </citation>
    <scope>NUCLEOTIDE SEQUENCE [LARGE SCALE GENOMIC DNA]</scope>
    <source>
        <strain evidence="1 2">DSM 45510</strain>
    </source>
</reference>
<accession>A0ABS4PVI1</accession>
<organism evidence="1 2">
    <name type="scientific">Amycolatopsis magusensis</name>
    <dbReference type="NCBI Taxonomy" id="882444"/>
    <lineage>
        <taxon>Bacteria</taxon>
        <taxon>Bacillati</taxon>
        <taxon>Actinomycetota</taxon>
        <taxon>Actinomycetes</taxon>
        <taxon>Pseudonocardiales</taxon>
        <taxon>Pseudonocardiaceae</taxon>
        <taxon>Amycolatopsis</taxon>
    </lineage>
</organism>
<evidence type="ECO:0000313" key="1">
    <source>
        <dbReference type="EMBL" id="MBP2183442.1"/>
    </source>
</evidence>
<name>A0ABS4PVI1_9PSEU</name>
<evidence type="ECO:0000313" key="2">
    <source>
        <dbReference type="Proteomes" id="UP000741013"/>
    </source>
</evidence>
<proteinExistence type="predicted"/>